<comment type="caution">
    <text evidence="3">The sequence shown here is derived from an EMBL/GenBank/DDBJ whole genome shotgun (WGS) entry which is preliminary data.</text>
</comment>
<dbReference type="PANTHER" id="PTHR48449:SF1">
    <property type="entry name" value="DUF1985 DOMAIN-CONTAINING PROTEIN"/>
    <property type="match status" value="1"/>
</dbReference>
<dbReference type="Pfam" id="PF03469">
    <property type="entry name" value="XH"/>
    <property type="match status" value="1"/>
</dbReference>
<dbReference type="InterPro" id="IPR015410">
    <property type="entry name" value="DUF1985"/>
</dbReference>
<organism evidence="3 4">
    <name type="scientific">Rubus argutus</name>
    <name type="common">Southern blackberry</name>
    <dbReference type="NCBI Taxonomy" id="59490"/>
    <lineage>
        <taxon>Eukaryota</taxon>
        <taxon>Viridiplantae</taxon>
        <taxon>Streptophyta</taxon>
        <taxon>Embryophyta</taxon>
        <taxon>Tracheophyta</taxon>
        <taxon>Spermatophyta</taxon>
        <taxon>Magnoliopsida</taxon>
        <taxon>eudicotyledons</taxon>
        <taxon>Gunneridae</taxon>
        <taxon>Pentapetalae</taxon>
        <taxon>rosids</taxon>
        <taxon>fabids</taxon>
        <taxon>Rosales</taxon>
        <taxon>Rosaceae</taxon>
        <taxon>Rosoideae</taxon>
        <taxon>Rosoideae incertae sedis</taxon>
        <taxon>Rubus</taxon>
    </lineage>
</organism>
<feature type="domain" description="Factor of DNA methylation 1-5/IDN2" evidence="1">
    <location>
        <begin position="425"/>
        <end position="491"/>
    </location>
</feature>
<evidence type="ECO:0000259" key="1">
    <source>
        <dbReference type="Pfam" id="PF03469"/>
    </source>
</evidence>
<dbReference type="InterPro" id="IPR005379">
    <property type="entry name" value="FDM1-5/IDN2_XH"/>
</dbReference>
<evidence type="ECO:0008006" key="5">
    <source>
        <dbReference type="Google" id="ProtNLM"/>
    </source>
</evidence>
<dbReference type="Pfam" id="PF09331">
    <property type="entry name" value="DUF1985"/>
    <property type="match status" value="1"/>
</dbReference>
<gene>
    <name evidence="3" type="ORF">M0R45_017189</name>
</gene>
<keyword evidence="4" id="KW-1185">Reference proteome</keyword>
<sequence>MIILQDMPTAHTLNHTGETYSATVTCPSRPEDRIKVIKEKLDDVQMERFKSSCFGHLLNINHLQWSGQLVHALLLRQASCEGDKHGRSLSFLIGKYVIRFCDKDFALVTGLRFGKKPMQISTSTQTEDEDMTIRLKGLYFPKVKAVSYRDLENALRSCTHPEDIFKLALVYFVHCVLLAKQSRSVIDLRYLKLVDDLESFNQFPWGSLSYELTIDFLSKATERSKNKYELCGFPYAFQVWAYESIPGIAQRGFAEKVECEAHPRILHWKSRGVLTHKVVVDHILQCDEPDVEFMVIEPSVDEKNQPYWCARWESPGGDEDGCSNDHACDKGDIQEAIAANFKTELHEFKTQLLGELPSLIRKEMEEASNSCTVSEPMNVLHEFKTQILGELPSLIRTEIKEALNSCTGRLKENDELHKNIELEKQLNVEKKAMELCSCMKVYFSDPTWNPFKIIIDEQQKPVEVINEEDKKLMKLKMEFGDEAFEAVTTRLGAWQK</sequence>
<evidence type="ECO:0000313" key="3">
    <source>
        <dbReference type="EMBL" id="KAK9940533.1"/>
    </source>
</evidence>
<reference evidence="3 4" key="1">
    <citation type="journal article" date="2023" name="G3 (Bethesda)">
        <title>A chromosome-length genome assembly and annotation of blackberry (Rubus argutus, cv. 'Hillquist').</title>
        <authorList>
            <person name="Bruna T."/>
            <person name="Aryal R."/>
            <person name="Dudchenko O."/>
            <person name="Sargent D.J."/>
            <person name="Mead D."/>
            <person name="Buti M."/>
            <person name="Cavallini A."/>
            <person name="Hytonen T."/>
            <person name="Andres J."/>
            <person name="Pham M."/>
            <person name="Weisz D."/>
            <person name="Mascagni F."/>
            <person name="Usai G."/>
            <person name="Natali L."/>
            <person name="Bassil N."/>
            <person name="Fernandez G.E."/>
            <person name="Lomsadze A."/>
            <person name="Armour M."/>
            <person name="Olukolu B."/>
            <person name="Poorten T."/>
            <person name="Britton C."/>
            <person name="Davik J."/>
            <person name="Ashrafi H."/>
            <person name="Aiden E.L."/>
            <person name="Borodovsky M."/>
            <person name="Worthington M."/>
        </authorList>
    </citation>
    <scope>NUCLEOTIDE SEQUENCE [LARGE SCALE GENOMIC DNA]</scope>
    <source>
        <strain evidence="3">PI 553951</strain>
    </source>
</reference>
<feature type="domain" description="DUF1985" evidence="2">
    <location>
        <begin position="87"/>
        <end position="214"/>
    </location>
</feature>
<evidence type="ECO:0000259" key="2">
    <source>
        <dbReference type="Pfam" id="PF09331"/>
    </source>
</evidence>
<name>A0AAW1XVG5_RUBAR</name>
<dbReference type="AlphaFoldDB" id="A0AAW1XVG5"/>
<proteinExistence type="predicted"/>
<protein>
    <recommendedName>
        <fullName evidence="5">DUF1985 domain-containing protein</fullName>
    </recommendedName>
</protein>
<accession>A0AAW1XVG5</accession>
<dbReference type="Proteomes" id="UP001457282">
    <property type="component" value="Unassembled WGS sequence"/>
</dbReference>
<dbReference type="EMBL" id="JBEDUW010000003">
    <property type="protein sequence ID" value="KAK9940533.1"/>
    <property type="molecule type" value="Genomic_DNA"/>
</dbReference>
<evidence type="ECO:0000313" key="4">
    <source>
        <dbReference type="Proteomes" id="UP001457282"/>
    </source>
</evidence>
<dbReference type="PANTHER" id="PTHR48449">
    <property type="entry name" value="DUF1985 DOMAIN-CONTAINING PROTEIN"/>
    <property type="match status" value="1"/>
</dbReference>